<dbReference type="VEuPathDB" id="TriTrypDB:TcCLB.511589.74"/>
<evidence type="ECO:0000313" key="5">
    <source>
        <dbReference type="EMBL" id="PWU92167.1"/>
    </source>
</evidence>
<organism evidence="5 6">
    <name type="scientific">Trypanosoma cruzi</name>
    <dbReference type="NCBI Taxonomy" id="5693"/>
    <lineage>
        <taxon>Eukaryota</taxon>
        <taxon>Discoba</taxon>
        <taxon>Euglenozoa</taxon>
        <taxon>Kinetoplastea</taxon>
        <taxon>Metakinetoplastina</taxon>
        <taxon>Trypanosomatida</taxon>
        <taxon>Trypanosomatidae</taxon>
        <taxon>Trypanosoma</taxon>
        <taxon>Schizotrypanum</taxon>
    </lineage>
</organism>
<accession>A0A2V2V6L9</accession>
<evidence type="ECO:0000256" key="2">
    <source>
        <dbReference type="ARBA" id="ARBA00022801"/>
    </source>
</evidence>
<keyword evidence="4" id="KW-0732">Signal</keyword>
<evidence type="ECO:0000256" key="3">
    <source>
        <dbReference type="SAM" id="Phobius"/>
    </source>
</evidence>
<name>A0A2V2V6L9_TRYCR</name>
<dbReference type="VEuPathDB" id="TriTrypDB:TcG_06271"/>
<evidence type="ECO:0000256" key="4">
    <source>
        <dbReference type="SAM" id="SignalP"/>
    </source>
</evidence>
<evidence type="ECO:0008006" key="7">
    <source>
        <dbReference type="Google" id="ProtNLM"/>
    </source>
</evidence>
<dbReference type="AlphaFoldDB" id="A0A2V2V6L9"/>
<dbReference type="PANTHER" id="PTHR11567">
    <property type="entry name" value="ACID PHOSPHATASE-RELATED"/>
    <property type="match status" value="1"/>
</dbReference>
<keyword evidence="3" id="KW-0812">Transmembrane</keyword>
<dbReference type="VEuPathDB" id="TriTrypDB:C3747_17g605"/>
<sequence>MGSEETQMRLMMVLLLLVVGLPYAVSGQGLTLQRVAILARNGARGLSSLRDGKISCDACELSPVGEEMSFRLGEFLLSRYGNLLKLGNHLNTTVVSFRAEETSRTIAMGKGVTLGMFPQALPLVKYTPQRNDEVLAFTKSWPSWILQEVWKSSSHLEDTWLSEKLNEEDIKTISRFLPPDNEGLCKSLPSLCALYVYDSWCVNASEGRTDANLQPLLAALGAVSRRLLWRLYGADPGDPIKRHMGPLAGPFLREVMSSFSSNENKVRLAFYVGSMPVVFAALSGLGVFDAKNTLTEGATSLPQFGDAIAFEYKTTGTQQYVQVYQIIWTSGGAGSRGYTGKPLDVKCMDAEGNTYMSSTAVNGCPMEDMQRYFSSLGAADGQCFVTDSVLADAGCDGDAAPPVDSLCHMYRSKCPGSQCGSVPDAIADPSRGFSCQDSRMKENASYLSAFTVAVWAPSLLIGALLGLYLSDRIRPWLCLKRRSAEL</sequence>
<dbReference type="VEuPathDB" id="TriTrypDB:TcCL_ESM03695"/>
<dbReference type="VEuPathDB" id="TriTrypDB:BCY84_19802"/>
<dbReference type="Proteomes" id="UP000246121">
    <property type="component" value="Unassembled WGS sequence"/>
</dbReference>
<dbReference type="InterPro" id="IPR029033">
    <property type="entry name" value="His_PPase_superfam"/>
</dbReference>
<dbReference type="InterPro" id="IPR050645">
    <property type="entry name" value="Histidine_acid_phosphatase"/>
</dbReference>
<reference evidence="5 6" key="1">
    <citation type="journal article" date="2018" name="Microb. Genom.">
        <title>Expanding an expanded genome: long-read sequencing of Trypanosoma cruzi.</title>
        <authorList>
            <person name="Berna L."/>
            <person name="Rodriguez M."/>
            <person name="Chiribao M.L."/>
            <person name="Parodi-Talice A."/>
            <person name="Pita S."/>
            <person name="Rijo G."/>
            <person name="Alvarez-Valin F."/>
            <person name="Robello C."/>
        </authorList>
    </citation>
    <scope>NUCLEOTIDE SEQUENCE [LARGE SCALE GENOMIC DNA]</scope>
    <source>
        <strain evidence="5 6">Dm28c</strain>
    </source>
</reference>
<dbReference type="VEuPathDB" id="TriTrypDB:TcCLB.508851.130"/>
<dbReference type="VEuPathDB" id="TriTrypDB:C4B63_39g350"/>
<evidence type="ECO:0000256" key="1">
    <source>
        <dbReference type="ARBA" id="ARBA00005375"/>
    </source>
</evidence>
<feature type="transmembrane region" description="Helical" evidence="3">
    <location>
        <begin position="446"/>
        <end position="469"/>
    </location>
</feature>
<dbReference type="VEuPathDB" id="TriTrypDB:Tc_MARK_7812"/>
<feature type="chain" id="PRO_5016054993" description="Membrane-bound acid phosphatase 2" evidence="4">
    <location>
        <begin position="28"/>
        <end position="486"/>
    </location>
</feature>
<gene>
    <name evidence="5" type="ORF">C4B63_39g350</name>
</gene>
<dbReference type="SUPFAM" id="SSF53254">
    <property type="entry name" value="Phosphoglycerate mutase-like"/>
    <property type="match status" value="1"/>
</dbReference>
<dbReference type="VEuPathDB" id="TriTrypDB:ECC02_006350"/>
<dbReference type="EMBL" id="PRFA01000039">
    <property type="protein sequence ID" value="PWU92167.1"/>
    <property type="molecule type" value="Genomic_DNA"/>
</dbReference>
<keyword evidence="3" id="KW-0472">Membrane</keyword>
<dbReference type="Gene3D" id="3.40.50.1240">
    <property type="entry name" value="Phosphoglycerate mutase-like"/>
    <property type="match status" value="1"/>
</dbReference>
<dbReference type="VEuPathDB" id="TriTrypDB:TcBrA4_0024120"/>
<proteinExistence type="inferred from homology"/>
<comment type="similarity">
    <text evidence="1">Belongs to the histidine acid phosphatase family.</text>
</comment>
<dbReference type="Pfam" id="PF00328">
    <property type="entry name" value="His_Phos_2"/>
    <property type="match status" value="1"/>
</dbReference>
<dbReference type="PANTHER" id="PTHR11567:SF110">
    <property type="entry name" value="2-PHOSPHOXYLOSE PHOSPHATASE 1"/>
    <property type="match status" value="1"/>
</dbReference>
<feature type="transmembrane region" description="Helical" evidence="3">
    <location>
        <begin position="268"/>
        <end position="288"/>
    </location>
</feature>
<feature type="signal peptide" evidence="4">
    <location>
        <begin position="1"/>
        <end position="27"/>
    </location>
</feature>
<protein>
    <recommendedName>
        <fullName evidence="7">Membrane-bound acid phosphatase 2</fullName>
    </recommendedName>
</protein>
<dbReference type="VEuPathDB" id="TriTrypDB:TCSYLVIO_009205"/>
<dbReference type="InterPro" id="IPR000560">
    <property type="entry name" value="His_Pase_clade-2"/>
</dbReference>
<keyword evidence="3" id="KW-1133">Transmembrane helix</keyword>
<dbReference type="GO" id="GO:0016791">
    <property type="term" value="F:phosphatase activity"/>
    <property type="evidence" value="ECO:0007669"/>
    <property type="project" value="TreeGrafter"/>
</dbReference>
<evidence type="ECO:0000313" key="6">
    <source>
        <dbReference type="Proteomes" id="UP000246121"/>
    </source>
</evidence>
<comment type="caution">
    <text evidence="5">The sequence shown here is derived from an EMBL/GenBank/DDBJ whole genome shotgun (WGS) entry which is preliminary data.</text>
</comment>
<keyword evidence="2" id="KW-0378">Hydrolase</keyword>
<dbReference type="VEuPathDB" id="TriTrypDB:TCDM_07572"/>